<dbReference type="VEuPathDB" id="FungiDB:GMDG_08929"/>
<sequence length="139" mass="15397">MALYRAKSGGRGTFRFFEEEMNTCAKRRGSLEQDLRSALANGELQLHYQPLVNIARHEIAGFEALLRWHHNERGMISPTEFIPIAEESGLIVPIGEWVLRQACADAATWPDHVKVAVNLSPVQFRGGALVQSVVSAIAT</sequence>
<name>L8FS25_PSED2</name>
<dbReference type="HOGENOM" id="CLU_1860056_0_0_1"/>
<dbReference type="PANTHER" id="PTHR44757:SF2">
    <property type="entry name" value="BIOFILM ARCHITECTURE MAINTENANCE PROTEIN MBAA"/>
    <property type="match status" value="1"/>
</dbReference>
<evidence type="ECO:0000313" key="2">
    <source>
        <dbReference type="EMBL" id="ELR03657.1"/>
    </source>
</evidence>
<dbReference type="PANTHER" id="PTHR44757">
    <property type="entry name" value="DIGUANYLATE CYCLASE DGCP"/>
    <property type="match status" value="1"/>
</dbReference>
<dbReference type="InterPro" id="IPR001633">
    <property type="entry name" value="EAL_dom"/>
</dbReference>
<dbReference type="Gene3D" id="3.20.20.450">
    <property type="entry name" value="EAL domain"/>
    <property type="match status" value="1"/>
</dbReference>
<feature type="domain" description="EAL" evidence="1">
    <location>
        <begin position="28"/>
        <end position="139"/>
    </location>
</feature>
<reference evidence="3" key="1">
    <citation type="submission" date="2010-09" db="EMBL/GenBank/DDBJ databases">
        <title>The genome sequence of Geomyces destructans 20631-21.</title>
        <authorList>
            <consortium name="The Broad Institute Genome Sequencing Platform"/>
            <person name="Cuomo C.A."/>
            <person name="Blehert D.S."/>
            <person name="Lorch J.M."/>
            <person name="Young S.K."/>
            <person name="Zeng Q."/>
            <person name="Gargeya S."/>
            <person name="Fitzgerald M."/>
            <person name="Haas B."/>
            <person name="Abouelleil A."/>
            <person name="Alvarado L."/>
            <person name="Arachchi H.M."/>
            <person name="Berlin A."/>
            <person name="Brown A."/>
            <person name="Chapman S.B."/>
            <person name="Chen Z."/>
            <person name="Dunbar C."/>
            <person name="Freedman E."/>
            <person name="Gearin G."/>
            <person name="Gellesch M."/>
            <person name="Goldberg J."/>
            <person name="Griggs A."/>
            <person name="Gujja S."/>
            <person name="Heiman D."/>
            <person name="Howarth C."/>
            <person name="Larson L."/>
            <person name="Lui A."/>
            <person name="MacDonald P.J.P."/>
            <person name="Montmayeur A."/>
            <person name="Murphy C."/>
            <person name="Neiman D."/>
            <person name="Pearson M."/>
            <person name="Priest M."/>
            <person name="Roberts A."/>
            <person name="Saif S."/>
            <person name="Shea T."/>
            <person name="Shenoy N."/>
            <person name="Sisk P."/>
            <person name="Stolte C."/>
            <person name="Sykes S."/>
            <person name="Wortman J."/>
            <person name="Nusbaum C."/>
            <person name="Birren B."/>
        </authorList>
    </citation>
    <scope>NUCLEOTIDE SEQUENCE [LARGE SCALE GENOMIC DNA]</scope>
    <source>
        <strain evidence="3">ATCC MYA-4855 / 20631-21</strain>
    </source>
</reference>
<dbReference type="STRING" id="658429.L8FS25"/>
<protein>
    <recommendedName>
        <fullName evidence="1">EAL domain-containing protein</fullName>
    </recommendedName>
</protein>
<evidence type="ECO:0000259" key="1">
    <source>
        <dbReference type="PROSITE" id="PS50883"/>
    </source>
</evidence>
<accession>L8FS25</accession>
<dbReference type="CDD" id="cd01948">
    <property type="entry name" value="EAL"/>
    <property type="match status" value="1"/>
</dbReference>
<dbReference type="SMART" id="SM00052">
    <property type="entry name" value="EAL"/>
    <property type="match status" value="1"/>
</dbReference>
<organism evidence="2 3">
    <name type="scientific">Pseudogymnoascus destructans (strain ATCC MYA-4855 / 20631-21)</name>
    <name type="common">Bat white-nose syndrome fungus</name>
    <name type="synonym">Geomyces destructans</name>
    <dbReference type="NCBI Taxonomy" id="658429"/>
    <lineage>
        <taxon>Eukaryota</taxon>
        <taxon>Fungi</taxon>
        <taxon>Dikarya</taxon>
        <taxon>Ascomycota</taxon>
        <taxon>Pezizomycotina</taxon>
        <taxon>Leotiomycetes</taxon>
        <taxon>Thelebolales</taxon>
        <taxon>Thelebolaceae</taxon>
        <taxon>Pseudogymnoascus</taxon>
    </lineage>
</organism>
<dbReference type="InParanoid" id="L8FS25"/>
<dbReference type="InterPro" id="IPR035919">
    <property type="entry name" value="EAL_sf"/>
</dbReference>
<dbReference type="EMBL" id="GL574707">
    <property type="protein sequence ID" value="ELR03657.1"/>
    <property type="molecule type" value="Genomic_DNA"/>
</dbReference>
<keyword evidence="3" id="KW-1185">Reference proteome</keyword>
<dbReference type="AlphaFoldDB" id="L8FS25"/>
<dbReference type="InterPro" id="IPR052155">
    <property type="entry name" value="Biofilm_reg_signaling"/>
</dbReference>
<evidence type="ECO:0000313" key="3">
    <source>
        <dbReference type="Proteomes" id="UP000011064"/>
    </source>
</evidence>
<dbReference type="PROSITE" id="PS50883">
    <property type="entry name" value="EAL"/>
    <property type="match status" value="1"/>
</dbReference>
<proteinExistence type="predicted"/>
<dbReference type="SUPFAM" id="SSF141868">
    <property type="entry name" value="EAL domain-like"/>
    <property type="match status" value="1"/>
</dbReference>
<dbReference type="Pfam" id="PF00563">
    <property type="entry name" value="EAL"/>
    <property type="match status" value="1"/>
</dbReference>
<dbReference type="Proteomes" id="UP000011064">
    <property type="component" value="Unassembled WGS sequence"/>
</dbReference>
<gene>
    <name evidence="2" type="ORF">GMDG_08929</name>
</gene>
<feature type="non-terminal residue" evidence="2">
    <location>
        <position position="139"/>
    </location>
</feature>